<feature type="domain" description="HTH cro/C1-type" evidence="1">
    <location>
        <begin position="26"/>
        <end position="80"/>
    </location>
</feature>
<reference evidence="3" key="1">
    <citation type="journal article" date="2019" name="Int. J. Syst. Evol. Microbiol.">
        <title>The Global Catalogue of Microorganisms (GCM) 10K type strain sequencing project: providing services to taxonomists for standard genome sequencing and annotation.</title>
        <authorList>
            <consortium name="The Broad Institute Genomics Platform"/>
            <consortium name="The Broad Institute Genome Sequencing Center for Infectious Disease"/>
            <person name="Wu L."/>
            <person name="Ma J."/>
        </authorList>
    </citation>
    <scope>NUCLEOTIDE SEQUENCE [LARGE SCALE GENOMIC DNA]</scope>
    <source>
        <strain evidence="3">CGMCC 1.16855</strain>
    </source>
</reference>
<dbReference type="RefSeq" id="WP_216838408.1">
    <property type="nucleotide sequence ID" value="NZ_JAFNJS010000006.1"/>
</dbReference>
<proteinExistence type="predicted"/>
<dbReference type="SMART" id="SM00530">
    <property type="entry name" value="HTH_XRE"/>
    <property type="match status" value="1"/>
</dbReference>
<protein>
    <submittedName>
        <fullName evidence="2">Helix-turn-helix domain-containing protein</fullName>
    </submittedName>
</protein>
<dbReference type="InterPro" id="IPR001387">
    <property type="entry name" value="Cro/C1-type_HTH"/>
</dbReference>
<dbReference type="Proteomes" id="UP001595420">
    <property type="component" value="Unassembled WGS sequence"/>
</dbReference>
<dbReference type="PROSITE" id="PS50943">
    <property type="entry name" value="HTH_CROC1"/>
    <property type="match status" value="1"/>
</dbReference>
<name>A0ABV7BYA1_9PROT</name>
<evidence type="ECO:0000259" key="1">
    <source>
        <dbReference type="PROSITE" id="PS50943"/>
    </source>
</evidence>
<comment type="caution">
    <text evidence="2">The sequence shown here is derived from an EMBL/GenBank/DDBJ whole genome shotgun (WGS) entry which is preliminary data.</text>
</comment>
<evidence type="ECO:0000313" key="2">
    <source>
        <dbReference type="EMBL" id="MFC3002318.1"/>
    </source>
</evidence>
<keyword evidence="3" id="KW-1185">Reference proteome</keyword>
<gene>
    <name evidence="2" type="ORF">ACFOD3_20635</name>
</gene>
<sequence length="144" mass="16034">MKSERLRASHGTRSVSALDRHVGARIRNARIARGWSRADVQALVNLGAPQIHKIETAENKCSIQNLFVFSKVLDVPIQWFFEDFSLDPRAAFEELPPLDLGEAEIKMVQQIGRLPESGRRLISKMIAELQPASLESDAGEDEAA</sequence>
<organism evidence="2 3">
    <name type="scientific">Falsiroseomonas tokyonensis</name>
    <dbReference type="NCBI Taxonomy" id="430521"/>
    <lineage>
        <taxon>Bacteria</taxon>
        <taxon>Pseudomonadati</taxon>
        <taxon>Pseudomonadota</taxon>
        <taxon>Alphaproteobacteria</taxon>
        <taxon>Acetobacterales</taxon>
        <taxon>Roseomonadaceae</taxon>
        <taxon>Falsiroseomonas</taxon>
    </lineage>
</organism>
<evidence type="ECO:0000313" key="3">
    <source>
        <dbReference type="Proteomes" id="UP001595420"/>
    </source>
</evidence>
<dbReference type="CDD" id="cd00093">
    <property type="entry name" value="HTH_XRE"/>
    <property type="match status" value="1"/>
</dbReference>
<accession>A0ABV7BYA1</accession>
<dbReference type="Pfam" id="PF01381">
    <property type="entry name" value="HTH_3"/>
    <property type="match status" value="1"/>
</dbReference>
<dbReference type="EMBL" id="JBHRSB010000006">
    <property type="protein sequence ID" value="MFC3002318.1"/>
    <property type="molecule type" value="Genomic_DNA"/>
</dbReference>